<name>A0A1F7U7A7_9BACT</name>
<feature type="transmembrane region" description="Helical" evidence="1">
    <location>
        <begin position="147"/>
        <end position="169"/>
    </location>
</feature>
<proteinExistence type="predicted"/>
<dbReference type="Pfam" id="PF18920">
    <property type="entry name" value="DUF5671"/>
    <property type="match status" value="1"/>
</dbReference>
<feature type="transmembrane region" description="Helical" evidence="1">
    <location>
        <begin position="106"/>
        <end position="126"/>
    </location>
</feature>
<evidence type="ECO:0000259" key="2">
    <source>
        <dbReference type="Pfam" id="PF18920"/>
    </source>
</evidence>
<keyword evidence="1" id="KW-0812">Transmembrane</keyword>
<organism evidence="3 4">
    <name type="scientific">Candidatus Uhrbacteria bacterium RIFCSPHIGHO2_02_FULL_60_10</name>
    <dbReference type="NCBI Taxonomy" id="1802392"/>
    <lineage>
        <taxon>Bacteria</taxon>
        <taxon>Candidatus Uhriibacteriota</taxon>
    </lineage>
</organism>
<gene>
    <name evidence="3" type="ORF">A3C96_03100</name>
</gene>
<protein>
    <recommendedName>
        <fullName evidence="2">DUF5671 domain-containing protein</fullName>
    </recommendedName>
</protein>
<feature type="non-terminal residue" evidence="3">
    <location>
        <position position="170"/>
    </location>
</feature>
<keyword evidence="1" id="KW-1133">Transmembrane helix</keyword>
<comment type="caution">
    <text evidence="3">The sequence shown here is derived from an EMBL/GenBank/DDBJ whole genome shotgun (WGS) entry which is preliminary data.</text>
</comment>
<keyword evidence="1" id="KW-0472">Membrane</keyword>
<evidence type="ECO:0000256" key="1">
    <source>
        <dbReference type="SAM" id="Phobius"/>
    </source>
</evidence>
<dbReference type="InterPro" id="IPR043728">
    <property type="entry name" value="DUF5671"/>
</dbReference>
<dbReference type="AlphaFoldDB" id="A0A1F7U7A7"/>
<dbReference type="Proteomes" id="UP000177088">
    <property type="component" value="Unassembled WGS sequence"/>
</dbReference>
<dbReference type="EMBL" id="MGEA01000053">
    <property type="protein sequence ID" value="OGL73634.1"/>
    <property type="molecule type" value="Genomic_DNA"/>
</dbReference>
<evidence type="ECO:0000313" key="4">
    <source>
        <dbReference type="Proteomes" id="UP000177088"/>
    </source>
</evidence>
<evidence type="ECO:0000313" key="3">
    <source>
        <dbReference type="EMBL" id="OGL73634.1"/>
    </source>
</evidence>
<feature type="domain" description="DUF5671" evidence="2">
    <location>
        <begin position="63"/>
        <end position="169"/>
    </location>
</feature>
<feature type="transmembrane region" description="Helical" evidence="1">
    <location>
        <begin position="64"/>
        <end position="86"/>
    </location>
</feature>
<sequence length="170" mass="19090">MASELHSFVRDALAAGQPKPEITKALQAAGWQTDEISAAVGSFADVPFPIPVPRRKPYLSARETFIYLVLFTCLYLSAYNFGALLFQFIERAFPDALQYYYEANSSAIRMAVSSLIVAFPIYIWLTRLTLDGIRRDPDKKASKIRKWLTYLTLFVAAGIIIGDLIALIFN</sequence>
<accession>A0A1F7U7A7</accession>
<reference evidence="3 4" key="1">
    <citation type="journal article" date="2016" name="Nat. Commun.">
        <title>Thousands of microbial genomes shed light on interconnected biogeochemical processes in an aquifer system.</title>
        <authorList>
            <person name="Anantharaman K."/>
            <person name="Brown C.T."/>
            <person name="Hug L.A."/>
            <person name="Sharon I."/>
            <person name="Castelle C.J."/>
            <person name="Probst A.J."/>
            <person name="Thomas B.C."/>
            <person name="Singh A."/>
            <person name="Wilkins M.J."/>
            <person name="Karaoz U."/>
            <person name="Brodie E.L."/>
            <person name="Williams K.H."/>
            <person name="Hubbard S.S."/>
            <person name="Banfield J.F."/>
        </authorList>
    </citation>
    <scope>NUCLEOTIDE SEQUENCE [LARGE SCALE GENOMIC DNA]</scope>
</reference>